<organism evidence="8 9">
    <name type="scientific">Heterorhabditis bacteriophora</name>
    <name type="common">Entomopathogenic nematode worm</name>
    <dbReference type="NCBI Taxonomy" id="37862"/>
    <lineage>
        <taxon>Eukaryota</taxon>
        <taxon>Metazoa</taxon>
        <taxon>Ecdysozoa</taxon>
        <taxon>Nematoda</taxon>
        <taxon>Chromadorea</taxon>
        <taxon>Rhabditida</taxon>
        <taxon>Rhabditina</taxon>
        <taxon>Rhabditomorpha</taxon>
        <taxon>Strongyloidea</taxon>
        <taxon>Heterorhabditidae</taxon>
        <taxon>Heterorhabditis</taxon>
    </lineage>
</organism>
<evidence type="ECO:0000313" key="8">
    <source>
        <dbReference type="Proteomes" id="UP000095283"/>
    </source>
</evidence>
<comment type="similarity">
    <text evidence="2">Belongs to the TAF4 family.</text>
</comment>
<dbReference type="PANTHER" id="PTHR15138">
    <property type="entry name" value="TRANSCRIPTION INITIATION FACTOR TFIID SUBUNIT 4"/>
    <property type="match status" value="1"/>
</dbReference>
<dbReference type="AlphaFoldDB" id="A0A1I7XHL0"/>
<reference evidence="9" key="1">
    <citation type="submission" date="2016-11" db="UniProtKB">
        <authorList>
            <consortium name="WormBaseParasite"/>
        </authorList>
    </citation>
    <scope>IDENTIFICATION</scope>
</reference>
<evidence type="ECO:0000256" key="1">
    <source>
        <dbReference type="ARBA" id="ARBA00004123"/>
    </source>
</evidence>
<proteinExistence type="inferred from homology"/>
<dbReference type="CDD" id="cd08045">
    <property type="entry name" value="HFD_TAF4"/>
    <property type="match status" value="1"/>
</dbReference>
<keyword evidence="3" id="KW-0805">Transcription regulation</keyword>
<keyword evidence="8" id="KW-1185">Reference proteome</keyword>
<keyword evidence="5" id="KW-0539">Nucleus</keyword>
<dbReference type="GO" id="GO:0006367">
    <property type="term" value="P:transcription initiation at RNA polymerase II promoter"/>
    <property type="evidence" value="ECO:0007669"/>
    <property type="project" value="TreeGrafter"/>
</dbReference>
<dbReference type="GO" id="GO:0016251">
    <property type="term" value="F:RNA polymerase II general transcription initiation factor activity"/>
    <property type="evidence" value="ECO:0007669"/>
    <property type="project" value="TreeGrafter"/>
</dbReference>
<evidence type="ECO:0000256" key="6">
    <source>
        <dbReference type="SAM" id="MobiDB-lite"/>
    </source>
</evidence>
<evidence type="ECO:0000313" key="9">
    <source>
        <dbReference type="WBParaSite" id="Hba_16998"/>
    </source>
</evidence>
<feature type="compositionally biased region" description="Polar residues" evidence="6">
    <location>
        <begin position="575"/>
        <end position="591"/>
    </location>
</feature>
<feature type="region of interest" description="Disordered" evidence="6">
    <location>
        <begin position="550"/>
        <end position="591"/>
    </location>
</feature>
<accession>A0A1I7XHL0</accession>
<evidence type="ECO:0000256" key="3">
    <source>
        <dbReference type="ARBA" id="ARBA00023015"/>
    </source>
</evidence>
<dbReference type="SUPFAM" id="SSF158553">
    <property type="entry name" value="TAFH domain-like"/>
    <property type="match status" value="1"/>
</dbReference>
<evidence type="ECO:0000256" key="4">
    <source>
        <dbReference type="ARBA" id="ARBA00023163"/>
    </source>
</evidence>
<feature type="region of interest" description="Disordered" evidence="6">
    <location>
        <begin position="428"/>
        <end position="449"/>
    </location>
</feature>
<dbReference type="InterPro" id="IPR045144">
    <property type="entry name" value="TAF4"/>
</dbReference>
<dbReference type="InterPro" id="IPR003894">
    <property type="entry name" value="TAFH_NHR1"/>
</dbReference>
<dbReference type="PANTHER" id="PTHR15138:SF14">
    <property type="entry name" value="TRANSCRIPTION INITIATION FACTOR TFIID SUBUNIT 4"/>
    <property type="match status" value="1"/>
</dbReference>
<dbReference type="InterPro" id="IPR007900">
    <property type="entry name" value="TAF4_C"/>
</dbReference>
<name>A0A1I7XHL0_HETBA</name>
<dbReference type="PROSITE" id="PS51119">
    <property type="entry name" value="TAFH"/>
    <property type="match status" value="1"/>
</dbReference>
<keyword evidence="4" id="KW-0804">Transcription</keyword>
<dbReference type="Gene3D" id="1.20.120.1110">
    <property type="entry name" value="TAFH/NHR1 domain"/>
    <property type="match status" value="1"/>
</dbReference>
<dbReference type="Pfam" id="PF07531">
    <property type="entry name" value="TAFH"/>
    <property type="match status" value="1"/>
</dbReference>
<dbReference type="InterPro" id="IPR037249">
    <property type="entry name" value="TAFH/NHR1_dom_sf"/>
</dbReference>
<dbReference type="Proteomes" id="UP000095283">
    <property type="component" value="Unplaced"/>
</dbReference>
<comment type="subcellular location">
    <subcellularLocation>
        <location evidence="1">Nucleus</location>
    </subcellularLocation>
</comment>
<dbReference type="WBParaSite" id="Hba_16998">
    <property type="protein sequence ID" value="Hba_16998"/>
    <property type="gene ID" value="Hba_16998"/>
</dbReference>
<protein>
    <submittedName>
        <fullName evidence="9">TAFH domain-containing protein</fullName>
    </submittedName>
</protein>
<dbReference type="GO" id="GO:0003677">
    <property type="term" value="F:DNA binding"/>
    <property type="evidence" value="ECO:0007669"/>
    <property type="project" value="TreeGrafter"/>
</dbReference>
<evidence type="ECO:0000256" key="2">
    <source>
        <dbReference type="ARBA" id="ARBA00006178"/>
    </source>
</evidence>
<evidence type="ECO:0000256" key="5">
    <source>
        <dbReference type="ARBA" id="ARBA00023242"/>
    </source>
</evidence>
<sequence length="639" mass="70948">MDENVVTSHSDRPEIMDTMGRQSSLAPLQVAQIDVQGGNKFVPSQDILPTIPLKIIKQKTLVPRTPLSLQGYLRIQKTPERSTGITSSTSQLKPLHQIQGSSALDDRQNMMKCAVFFKKLIQNCQRTNCTQSEQKELHSEHFVAIKELISAAIFNEISVEDFIYGLQDLLKLKTQTQLAPFLRKTLPGLRAAITSGEVVIEDIIKFPGSSVAITLHDPQNSGLNPSVQCNPVILQDNKSAQDLASFQSMPELSTSLSQNFTQHHLKIHESGIPTQADENVIHVRRFQDAALDSAVLKTSELLKKITKRMNETCYVEEEVLTLISDAFEYRLREMLGELTVLAEHRVDPLRLNSSYGIVDETRRQLYFMQNIDRQKCDSRKYVGVDIKRMESEQSTKYEMTTGVIKFDSLDDIQIKTSLPSRCSSIRLSQTDRSSSGISSASHSPVTNKCPAPTSPIVKLCSNSSISEVIENPTNYNNSTPHGNSCYLTSSPSPSRTFCTGVLTLQDELCIDLQKKALTDVTSTKKNMVRTCVNYLQSKWRSLPVTMLPVKPGVDQKPLSPKSQQDENINQRHNDQTSSGRTLPTCSLASNQPAATEAHPTFSCAVTTVIDVKPEFMYGPRSNNSHVSGSNGTNALLAFL</sequence>
<evidence type="ECO:0000259" key="7">
    <source>
        <dbReference type="PROSITE" id="PS51119"/>
    </source>
</evidence>
<dbReference type="GO" id="GO:0005669">
    <property type="term" value="C:transcription factor TFIID complex"/>
    <property type="evidence" value="ECO:0007669"/>
    <property type="project" value="InterPro"/>
</dbReference>
<feature type="compositionally biased region" description="Low complexity" evidence="6">
    <location>
        <begin position="433"/>
        <end position="443"/>
    </location>
</feature>
<feature type="domain" description="TAFH" evidence="7">
    <location>
        <begin position="107"/>
        <end position="212"/>
    </location>
</feature>
<dbReference type="Pfam" id="PF05236">
    <property type="entry name" value="TAF4"/>
    <property type="match status" value="1"/>
</dbReference>